<feature type="domain" description="PIPK" evidence="2">
    <location>
        <begin position="87"/>
        <end position="125"/>
    </location>
</feature>
<dbReference type="Pfam" id="PF01504">
    <property type="entry name" value="PIP5K"/>
    <property type="match status" value="1"/>
</dbReference>
<dbReference type="InterPro" id="IPR027484">
    <property type="entry name" value="PInositol-4-P-5-kinase_N"/>
</dbReference>
<reference evidence="4" key="1">
    <citation type="submission" date="2015-12" db="EMBL/GenBank/DDBJ databases">
        <title>Update maize B73 reference genome by single molecule sequencing technologies.</title>
        <authorList>
            <consortium name="Maize Genome Sequencing Project"/>
            <person name="Ware D."/>
        </authorList>
    </citation>
    <scope>NUCLEOTIDE SEQUENCE</scope>
    <source>
        <tissue evidence="4">Seedling</tissue>
    </source>
</reference>
<dbReference type="InterPro" id="IPR023610">
    <property type="entry name" value="PInositol-4/5-P-5/4-kinase"/>
</dbReference>
<dbReference type="InterPro" id="IPR014722">
    <property type="entry name" value="Rib_uL2_dom2"/>
</dbReference>
<dbReference type="EC" id="2.7.1.68" evidence="1"/>
<accession>A0A1D6NZT2</accession>
<name>A0A1D6NZT2_MAIZE</name>
<dbReference type="EMBL" id="CM000785">
    <property type="protein sequence ID" value="AQL03410.1"/>
    <property type="molecule type" value="Genomic_DNA"/>
</dbReference>
<dbReference type="Gene3D" id="2.30.30.30">
    <property type="match status" value="1"/>
</dbReference>
<keyword evidence="4" id="KW-0808">Transferase</keyword>
<dbReference type="SUPFAM" id="SSF56104">
    <property type="entry name" value="SAICAR synthase-like"/>
    <property type="match status" value="1"/>
</dbReference>
<dbReference type="PANTHER" id="PTHR23086:SF25">
    <property type="entry name" value="PHOSPHATIDYLINOSITOL 4-PHOSPHATE 5-KINASE 8"/>
    <property type="match status" value="1"/>
</dbReference>
<dbReference type="GO" id="GO:0046488">
    <property type="term" value="P:phosphatidylinositol metabolic process"/>
    <property type="evidence" value="ECO:0007669"/>
    <property type="project" value="InterPro"/>
</dbReference>
<feature type="domain" description="Translation initiation factor 5A-like N-terminal" evidence="3">
    <location>
        <begin position="11"/>
        <end position="35"/>
    </location>
</feature>
<evidence type="ECO:0000259" key="3">
    <source>
        <dbReference type="Pfam" id="PF21485"/>
    </source>
</evidence>
<organism evidence="4">
    <name type="scientific">Zea mays</name>
    <name type="common">Maize</name>
    <dbReference type="NCBI Taxonomy" id="4577"/>
    <lineage>
        <taxon>Eukaryota</taxon>
        <taxon>Viridiplantae</taxon>
        <taxon>Streptophyta</taxon>
        <taxon>Embryophyta</taxon>
        <taxon>Tracheophyta</taxon>
        <taxon>Spermatophyta</taxon>
        <taxon>Magnoliopsida</taxon>
        <taxon>Liliopsida</taxon>
        <taxon>Poales</taxon>
        <taxon>Poaceae</taxon>
        <taxon>PACMAD clade</taxon>
        <taxon>Panicoideae</taxon>
        <taxon>Andropogonodae</taxon>
        <taxon>Andropogoneae</taxon>
        <taxon>Tripsacinae</taxon>
        <taxon>Zea</taxon>
    </lineage>
</organism>
<dbReference type="STRING" id="4577.A0A1D6NZT2"/>
<protein>
    <recommendedName>
        <fullName evidence="1">1-phosphatidylinositol-4-phosphate 5-kinase</fullName>
        <ecNumber evidence="1">2.7.1.68</ecNumber>
    </recommendedName>
</protein>
<dbReference type="Pfam" id="PF21485">
    <property type="entry name" value="IF5A-like_N"/>
    <property type="match status" value="1"/>
</dbReference>
<dbReference type="GO" id="GO:0016308">
    <property type="term" value="F:1-phosphatidylinositol-4-phosphate 5-kinase activity"/>
    <property type="evidence" value="ECO:0007669"/>
    <property type="project" value="UniProtKB-EC"/>
</dbReference>
<evidence type="ECO:0000259" key="2">
    <source>
        <dbReference type="Pfam" id="PF01504"/>
    </source>
</evidence>
<evidence type="ECO:0000256" key="1">
    <source>
        <dbReference type="ARBA" id="ARBA00012172"/>
    </source>
</evidence>
<keyword evidence="4" id="KW-0418">Kinase</keyword>
<proteinExistence type="predicted"/>
<dbReference type="InterPro" id="IPR002498">
    <property type="entry name" value="PInositol-4-P-4/5-kinase_core"/>
</dbReference>
<dbReference type="InParanoid" id="A0A1D6NZT2"/>
<dbReference type="InterPro" id="IPR048670">
    <property type="entry name" value="IF5A-like_N"/>
</dbReference>
<evidence type="ECO:0000313" key="4">
    <source>
        <dbReference type="EMBL" id="AQL03410.1"/>
    </source>
</evidence>
<dbReference type="PANTHER" id="PTHR23086">
    <property type="entry name" value="PHOSPHATIDYLINOSITOL-4-PHOSPHATE 5-KINASE"/>
    <property type="match status" value="1"/>
</dbReference>
<gene>
    <name evidence="4" type="ORF">ZEAMMB73_Zm00001d045910</name>
</gene>
<dbReference type="AlphaFoldDB" id="A0A1D6NZT2"/>
<sequence>MSEASPCMMCKTYPQQASTVCKNDFIIIKNRPCKVSFGSRGGSDPDAYAVVLKRKLDLYYATVGKSMVWNLRELFHIDATDYMMSICVDDNLKELSSPRKSGNIFYLSHDECFVTKTLRKTEMKVEEDGSIVKISHEEKRDDYMKFFDSLPG</sequence>
<dbReference type="Gene3D" id="3.30.800.10">
    <property type="entry name" value="Phosphatidylinositol Phosphate Kinase II Beta"/>
    <property type="match status" value="1"/>
</dbReference>